<dbReference type="CDD" id="cd08998">
    <property type="entry name" value="GH43_Arb43a-like"/>
    <property type="match status" value="1"/>
</dbReference>
<dbReference type="Proteomes" id="UP000184109">
    <property type="component" value="Unassembled WGS sequence"/>
</dbReference>
<evidence type="ECO:0000256" key="4">
    <source>
        <dbReference type="ARBA" id="ARBA00022801"/>
    </source>
</evidence>
<name>A0A1M5VKD8_9FLAO</name>
<sequence length="602" mass="67796">MIKKYVLNYLNFKLKIIFLIFFCFPLFYSAFAQDWPEGLHDPSNIVKDGDRYWIFATGDGIHAMYSYDLITWQNGPSPFTKTEFPEWINSYVKGGTNNDGDAVFHGAFWAPDIIKMNGRYYLYYSCSEWGTMTSTIGCVSTKSLNPDSPDYNWVDAGFLGIWSYQPGLALNAIDPALTRGHDNKIWMTYGSFNERGMVVTEIDSISGIPKNYSGNLPGKTIANSFTGPNTGVYFEGEGATMIYRDGYYYIFYNKGGCCNGIASSYYVIMGRSESAKGPFVDKEGKPLVTYGTPSGGTLFFKHDDARGLEDRYYGPGHIGIYSEGGVDYVSFHYYDPKGYYPSEEANNMGGPTLGFGKLDWGSDGWPSLSLDFLSEGTYTLENVNSNKFLDVENHIVDEGALLWQHNKDENQASQKWIFTPLGTGEYVIQNSKNKDFYLEAVDGSENGDVLQLTNNYTGAINQKFRVQKSPVNNKLVIYPSIQNTILEIPFAYTYETQVKLYQNTNCDCQRWYATAVDEDLSAAISKVKTIDIFPNPVKTDLNIAGTTPLIRVEIYDNIGKIVETYNPKNATNYTIDFSKFHSGIYHVKLISPRGITYKKILK</sequence>
<dbReference type="InterPro" id="IPR023296">
    <property type="entry name" value="Glyco_hydro_beta-prop_sf"/>
</dbReference>
<dbReference type="Gene3D" id="2.115.10.20">
    <property type="entry name" value="Glycosyl hydrolase domain, family 43"/>
    <property type="match status" value="1"/>
</dbReference>
<dbReference type="CDD" id="cd00161">
    <property type="entry name" value="beta-trefoil_Ricin-like"/>
    <property type="match status" value="1"/>
</dbReference>
<dbReference type="InterPro" id="IPR035992">
    <property type="entry name" value="Ricin_B-like_lectins"/>
</dbReference>
<feature type="domain" description="Ricin B lectin" evidence="8">
    <location>
        <begin position="375"/>
        <end position="514"/>
    </location>
</feature>
<dbReference type="InterPro" id="IPR000772">
    <property type="entry name" value="Ricin_B_lectin"/>
</dbReference>
<organism evidence="9 10">
    <name type="scientific">Wenyingzhuangia marina</name>
    <dbReference type="NCBI Taxonomy" id="1195760"/>
    <lineage>
        <taxon>Bacteria</taxon>
        <taxon>Pseudomonadati</taxon>
        <taxon>Bacteroidota</taxon>
        <taxon>Flavobacteriia</taxon>
        <taxon>Flavobacteriales</taxon>
        <taxon>Flavobacteriaceae</taxon>
        <taxon>Wenyingzhuangia</taxon>
    </lineage>
</organism>
<evidence type="ECO:0000256" key="3">
    <source>
        <dbReference type="ARBA" id="ARBA00022729"/>
    </source>
</evidence>
<dbReference type="SUPFAM" id="SSF75005">
    <property type="entry name" value="Arabinanase/levansucrase/invertase"/>
    <property type="match status" value="1"/>
</dbReference>
<proteinExistence type="inferred from homology"/>
<evidence type="ECO:0000256" key="1">
    <source>
        <dbReference type="ARBA" id="ARBA00004834"/>
    </source>
</evidence>
<keyword evidence="10" id="KW-1185">Reference proteome</keyword>
<keyword evidence="5" id="KW-0326">Glycosidase</keyword>
<dbReference type="Pfam" id="PF18962">
    <property type="entry name" value="Por_Secre_tail"/>
    <property type="match status" value="1"/>
</dbReference>
<dbReference type="AlphaFoldDB" id="A0A1M5VKD8"/>
<dbReference type="PANTHER" id="PTHR43301:SF3">
    <property type="entry name" value="ARABINAN ENDO-1,5-ALPHA-L-ARABINOSIDASE A-RELATED"/>
    <property type="match status" value="1"/>
</dbReference>
<dbReference type="RefSeq" id="WP_073120786.1">
    <property type="nucleotide sequence ID" value="NZ_BMEN01000003.1"/>
</dbReference>
<dbReference type="InterPro" id="IPR006710">
    <property type="entry name" value="Glyco_hydro_43"/>
</dbReference>
<keyword evidence="3" id="KW-0732">Signal</keyword>
<dbReference type="InterPro" id="IPR050727">
    <property type="entry name" value="GH43_arabinanases"/>
</dbReference>
<dbReference type="SUPFAM" id="SSF50370">
    <property type="entry name" value="Ricin B-like lectins"/>
    <property type="match status" value="1"/>
</dbReference>
<feature type="active site" description="Proton acceptor" evidence="6">
    <location>
        <position position="41"/>
    </location>
</feature>
<dbReference type="STRING" id="1195760.SAMN05444281_1870"/>
<dbReference type="GO" id="GO:0004553">
    <property type="term" value="F:hydrolase activity, hydrolyzing O-glycosyl compounds"/>
    <property type="evidence" value="ECO:0007669"/>
    <property type="project" value="InterPro"/>
</dbReference>
<dbReference type="Gene3D" id="2.80.10.50">
    <property type="match status" value="1"/>
</dbReference>
<dbReference type="NCBIfam" id="TIGR04183">
    <property type="entry name" value="Por_Secre_tail"/>
    <property type="match status" value="1"/>
</dbReference>
<comment type="similarity">
    <text evidence="2">Belongs to the glycosyl hydrolase 43 family.</text>
</comment>
<evidence type="ECO:0000313" key="10">
    <source>
        <dbReference type="Proteomes" id="UP000184109"/>
    </source>
</evidence>
<dbReference type="Pfam" id="PF14200">
    <property type="entry name" value="RicinB_lectin_2"/>
    <property type="match status" value="1"/>
</dbReference>
<keyword evidence="4" id="KW-0378">Hydrolase</keyword>
<feature type="active site" description="Proton donor" evidence="6">
    <location>
        <position position="237"/>
    </location>
</feature>
<dbReference type="PROSITE" id="PS50231">
    <property type="entry name" value="RICIN_B_LECTIN"/>
    <property type="match status" value="1"/>
</dbReference>
<protein>
    <submittedName>
        <fullName evidence="9">Arabinan endo-1,5-alpha-L-arabinosidase</fullName>
    </submittedName>
</protein>
<evidence type="ECO:0000256" key="5">
    <source>
        <dbReference type="ARBA" id="ARBA00023295"/>
    </source>
</evidence>
<dbReference type="Pfam" id="PF04616">
    <property type="entry name" value="Glyco_hydro_43"/>
    <property type="match status" value="1"/>
</dbReference>
<dbReference type="SMART" id="SM00458">
    <property type="entry name" value="RICIN"/>
    <property type="match status" value="1"/>
</dbReference>
<gene>
    <name evidence="9" type="ORF">SAMN05444281_1870</name>
</gene>
<dbReference type="GO" id="GO:0005975">
    <property type="term" value="P:carbohydrate metabolic process"/>
    <property type="evidence" value="ECO:0007669"/>
    <property type="project" value="InterPro"/>
</dbReference>
<feature type="site" description="Important for catalytic activity, responsible for pKa modulation of the active site Glu and correct orientation of both the proton donor and substrate" evidence="7">
    <location>
        <position position="174"/>
    </location>
</feature>
<dbReference type="EMBL" id="FQXQ01000003">
    <property type="protein sequence ID" value="SHH75691.1"/>
    <property type="molecule type" value="Genomic_DNA"/>
</dbReference>
<accession>A0A1M5VKD8</accession>
<dbReference type="OrthoDB" id="9757947at2"/>
<comment type="pathway">
    <text evidence="1">Glycan metabolism; L-arabinan degradation.</text>
</comment>
<dbReference type="InterPro" id="IPR026444">
    <property type="entry name" value="Secre_tail"/>
</dbReference>
<evidence type="ECO:0000256" key="6">
    <source>
        <dbReference type="PIRSR" id="PIRSR606710-1"/>
    </source>
</evidence>
<reference evidence="10" key="1">
    <citation type="submission" date="2016-11" db="EMBL/GenBank/DDBJ databases">
        <authorList>
            <person name="Varghese N."/>
            <person name="Submissions S."/>
        </authorList>
    </citation>
    <scope>NUCLEOTIDE SEQUENCE [LARGE SCALE GENOMIC DNA]</scope>
    <source>
        <strain evidence="10">DSM 100572</strain>
    </source>
</reference>
<evidence type="ECO:0000256" key="2">
    <source>
        <dbReference type="ARBA" id="ARBA00009865"/>
    </source>
</evidence>
<evidence type="ECO:0000259" key="8">
    <source>
        <dbReference type="SMART" id="SM00458"/>
    </source>
</evidence>
<evidence type="ECO:0000256" key="7">
    <source>
        <dbReference type="PIRSR" id="PIRSR606710-2"/>
    </source>
</evidence>
<dbReference type="PANTHER" id="PTHR43301">
    <property type="entry name" value="ARABINAN ENDO-1,5-ALPHA-L-ARABINOSIDASE"/>
    <property type="match status" value="1"/>
</dbReference>
<evidence type="ECO:0000313" key="9">
    <source>
        <dbReference type="EMBL" id="SHH75691.1"/>
    </source>
</evidence>